<gene>
    <name evidence="1" type="ORF">MERGE_001117</name>
</gene>
<evidence type="ECO:0000313" key="1">
    <source>
        <dbReference type="EMBL" id="QSL66731.1"/>
    </source>
</evidence>
<organism evidence="1 2">
    <name type="scientific">Pneumocystis wakefieldiae</name>
    <dbReference type="NCBI Taxonomy" id="38082"/>
    <lineage>
        <taxon>Eukaryota</taxon>
        <taxon>Fungi</taxon>
        <taxon>Dikarya</taxon>
        <taxon>Ascomycota</taxon>
        <taxon>Taphrinomycotina</taxon>
        <taxon>Pneumocystomycetes</taxon>
        <taxon>Pneumocystaceae</taxon>
        <taxon>Pneumocystis</taxon>
    </lineage>
</organism>
<protein>
    <submittedName>
        <fullName evidence="1">Uncharacterized protein</fullName>
    </submittedName>
</protein>
<dbReference type="OrthoDB" id="21573at2759"/>
<name>A0A899FY59_9ASCO</name>
<dbReference type="Proteomes" id="UP000663699">
    <property type="component" value="Chromosome 14"/>
</dbReference>
<dbReference type="AlphaFoldDB" id="A0A899FY59"/>
<dbReference type="InterPro" id="IPR036788">
    <property type="entry name" value="T_IF-3_C_sf"/>
</dbReference>
<dbReference type="GO" id="GO:0006413">
    <property type="term" value="P:translational initiation"/>
    <property type="evidence" value="ECO:0007669"/>
    <property type="project" value="InterPro"/>
</dbReference>
<dbReference type="EMBL" id="CP054545">
    <property type="protein sequence ID" value="QSL66731.1"/>
    <property type="molecule type" value="Genomic_DNA"/>
</dbReference>
<dbReference type="Gene3D" id="3.30.110.10">
    <property type="entry name" value="Translation initiation factor 3 (IF-3), C-terminal domain"/>
    <property type="match status" value="1"/>
</dbReference>
<reference evidence="1" key="1">
    <citation type="submission" date="2020-06" db="EMBL/GenBank/DDBJ databases">
        <title>Genomes of multiple members of Pneumocystis genus reveal paths to human pathogen Pneumocystis jirovecii.</title>
        <authorList>
            <person name="Cisse O.H."/>
            <person name="Ma L."/>
            <person name="Dekker J."/>
            <person name="Khil P."/>
            <person name="Jo J."/>
            <person name="Brenchley J."/>
            <person name="Blair R."/>
            <person name="Pahar B."/>
            <person name="Chabe M."/>
            <person name="Van Rompay K.A."/>
            <person name="Keesler R."/>
            <person name="Sukura A."/>
            <person name="Hirsch V."/>
            <person name="Kutty G."/>
            <person name="Liu Y."/>
            <person name="Peng L."/>
            <person name="Chen J."/>
            <person name="Song J."/>
            <person name="Weissenbacher-Lang C."/>
            <person name="Xu J."/>
            <person name="Upham N.S."/>
            <person name="Stajich J.E."/>
            <person name="Cuomo C.A."/>
            <person name="Cushion M.T."/>
            <person name="Kovacs J.A."/>
        </authorList>
    </citation>
    <scope>NUCLEOTIDE SEQUENCE</scope>
    <source>
        <strain evidence="1">2A</strain>
    </source>
</reference>
<accession>A0A899FY59</accession>
<dbReference type="SUPFAM" id="SSF55200">
    <property type="entry name" value="Translation initiation factor IF3, C-terminal domain"/>
    <property type="match status" value="1"/>
</dbReference>
<sequence length="124" mass="14708">MYSSIRVLSFFGIKRYIFTYLKLLNISSQNEILKKNKYVNIRKLHKSITMTETFNPNEPKCCLPNNNSIEKNTNIKNVKVKNCRNIIKVLQFNWNIDKHDINHRLRSATRSLEKVLSHPNEKKC</sequence>
<proteinExistence type="predicted"/>
<keyword evidence="2" id="KW-1185">Reference proteome</keyword>
<evidence type="ECO:0000313" key="2">
    <source>
        <dbReference type="Proteomes" id="UP000663699"/>
    </source>
</evidence>